<feature type="transmembrane region" description="Helical" evidence="2">
    <location>
        <begin position="58"/>
        <end position="81"/>
    </location>
</feature>
<keyword evidence="4" id="KW-1185">Reference proteome</keyword>
<feature type="compositionally biased region" description="Polar residues" evidence="1">
    <location>
        <begin position="1"/>
        <end position="10"/>
    </location>
</feature>
<organism evidence="3 4">
    <name type="scientific">Cellulomonas chitinilytica</name>
    <dbReference type="NCBI Taxonomy" id="398759"/>
    <lineage>
        <taxon>Bacteria</taxon>
        <taxon>Bacillati</taxon>
        <taxon>Actinomycetota</taxon>
        <taxon>Actinomycetes</taxon>
        <taxon>Micrococcales</taxon>
        <taxon>Cellulomonadaceae</taxon>
        <taxon>Cellulomonas</taxon>
    </lineage>
</organism>
<dbReference type="EMBL" id="BONK01000007">
    <property type="protein sequence ID" value="GIG21564.1"/>
    <property type="molecule type" value="Genomic_DNA"/>
</dbReference>
<keyword evidence="2" id="KW-0472">Membrane</keyword>
<sequence>MSSTEPTTPAQPDEAPVPETVETSEPVGSPEPVEAPVPTEAELVRDAQPATVRHAPKFGAFITAGALVGIVVALVLTQAIQPELPRAADGSGFLPFLDGENAVRTVMAVSGAVLGGFVGGLLAVVADRRSVRRARRAD</sequence>
<evidence type="ECO:0000313" key="4">
    <source>
        <dbReference type="Proteomes" id="UP000632740"/>
    </source>
</evidence>
<keyword evidence="2" id="KW-1133">Transmembrane helix</keyword>
<feature type="region of interest" description="Disordered" evidence="1">
    <location>
        <begin position="1"/>
        <end position="36"/>
    </location>
</feature>
<keyword evidence="2" id="KW-0812">Transmembrane</keyword>
<evidence type="ECO:0008006" key="5">
    <source>
        <dbReference type="Google" id="ProtNLM"/>
    </source>
</evidence>
<gene>
    <name evidence="3" type="ORF">Cch01nite_22880</name>
</gene>
<accession>A0A919U2X2</accession>
<proteinExistence type="predicted"/>
<protein>
    <recommendedName>
        <fullName evidence="5">Histidine kinase</fullName>
    </recommendedName>
</protein>
<evidence type="ECO:0000256" key="2">
    <source>
        <dbReference type="SAM" id="Phobius"/>
    </source>
</evidence>
<dbReference type="AlphaFoldDB" id="A0A919U2X2"/>
<feature type="transmembrane region" description="Helical" evidence="2">
    <location>
        <begin position="101"/>
        <end position="126"/>
    </location>
</feature>
<name>A0A919U2X2_9CELL</name>
<evidence type="ECO:0000256" key="1">
    <source>
        <dbReference type="SAM" id="MobiDB-lite"/>
    </source>
</evidence>
<evidence type="ECO:0000313" key="3">
    <source>
        <dbReference type="EMBL" id="GIG21564.1"/>
    </source>
</evidence>
<reference evidence="3" key="1">
    <citation type="submission" date="2021-01" db="EMBL/GenBank/DDBJ databases">
        <title>Whole genome shotgun sequence of Cellulomonas chitinilytica NBRC 110799.</title>
        <authorList>
            <person name="Komaki H."/>
            <person name="Tamura T."/>
        </authorList>
    </citation>
    <scope>NUCLEOTIDE SEQUENCE</scope>
    <source>
        <strain evidence="3">NBRC 110799</strain>
    </source>
</reference>
<comment type="caution">
    <text evidence="3">The sequence shown here is derived from an EMBL/GenBank/DDBJ whole genome shotgun (WGS) entry which is preliminary data.</text>
</comment>
<dbReference type="RefSeq" id="WP_239070348.1">
    <property type="nucleotide sequence ID" value="NZ_BONK01000007.1"/>
</dbReference>
<dbReference type="Proteomes" id="UP000632740">
    <property type="component" value="Unassembled WGS sequence"/>
</dbReference>